<evidence type="ECO:0000313" key="2">
    <source>
        <dbReference type="EMBL" id="WPY01067.1"/>
    </source>
</evidence>
<dbReference type="Pfam" id="PF12706">
    <property type="entry name" value="Lactamase_B_2"/>
    <property type="match status" value="1"/>
</dbReference>
<sequence length="249" mass="28551">MFQVTVLGCGGSVGVPMIGCSCKVCKSNSLYNKRTRSAIFISDENSNILVDFGFDIKDQIVQAEINKLDGAILTHDHADHVAGIDNLRLFTRIQQRPLNIYTDYTTAAAVEHRYQYLFTNKQLIMNSIGFFDKLNIGNLSLQLFRQHHGSIDSIGIRIKNFVYSSDIVDFPVESKQYLYNIEIWVLDCTGDQSSKTHAGLDKILQWNEEYQPQQIFLTNMQHTIDYHEISTRLPKNIRPLYDGYKFIVN</sequence>
<dbReference type="Proteomes" id="UP001326613">
    <property type="component" value="Chromosome"/>
</dbReference>
<evidence type="ECO:0000313" key="3">
    <source>
        <dbReference type="Proteomes" id="UP001326613"/>
    </source>
</evidence>
<dbReference type="PANTHER" id="PTHR42663">
    <property type="entry name" value="HYDROLASE C777.06C-RELATED-RELATED"/>
    <property type="match status" value="1"/>
</dbReference>
<proteinExistence type="predicted"/>
<reference evidence="2 3" key="1">
    <citation type="submission" date="2022-10" db="EMBL/GenBank/DDBJ databases">
        <title>Host association and intracellularity evolved multiple times independently in the Rickettsiales.</title>
        <authorList>
            <person name="Castelli M."/>
            <person name="Nardi T."/>
            <person name="Gammuto L."/>
            <person name="Bellinzona G."/>
            <person name="Sabaneyeva E."/>
            <person name="Potekhin A."/>
            <person name="Serra V."/>
            <person name="Petroni G."/>
            <person name="Sassera D."/>
        </authorList>
    </citation>
    <scope>NUCLEOTIDE SEQUENCE [LARGE SCALE GENOMIC DNA]</scope>
    <source>
        <strain evidence="2 3">Kr 154-4</strain>
    </source>
</reference>
<dbReference type="EMBL" id="CP112932">
    <property type="protein sequence ID" value="WPY01067.1"/>
    <property type="molecule type" value="Genomic_DNA"/>
</dbReference>
<name>A0ABZ0USR3_9RICK</name>
<organism evidence="2 3">
    <name type="scientific">Candidatus Trichorickettsia mobilis</name>
    <dbReference type="NCBI Taxonomy" id="1346319"/>
    <lineage>
        <taxon>Bacteria</taxon>
        <taxon>Pseudomonadati</taxon>
        <taxon>Pseudomonadota</taxon>
        <taxon>Alphaproteobacteria</taxon>
        <taxon>Rickettsiales</taxon>
        <taxon>Rickettsiaceae</taxon>
        <taxon>Rickettsieae</taxon>
        <taxon>Candidatus Trichorickettsia</taxon>
    </lineage>
</organism>
<dbReference type="InterPro" id="IPR036866">
    <property type="entry name" value="RibonucZ/Hydroxyglut_hydro"/>
</dbReference>
<evidence type="ECO:0000259" key="1">
    <source>
        <dbReference type="SMART" id="SM00849"/>
    </source>
</evidence>
<dbReference type="InterPro" id="IPR001279">
    <property type="entry name" value="Metallo-B-lactamas"/>
</dbReference>
<dbReference type="Gene3D" id="3.60.15.10">
    <property type="entry name" value="Ribonuclease Z/Hydroxyacylglutathione hydrolase-like"/>
    <property type="match status" value="1"/>
</dbReference>
<dbReference type="CDD" id="cd16279">
    <property type="entry name" value="metallo-hydrolase-like_MBL-fold"/>
    <property type="match status" value="1"/>
</dbReference>
<gene>
    <name evidence="2" type="ORF">Trichorick_00962</name>
</gene>
<keyword evidence="3" id="KW-1185">Reference proteome</keyword>
<protein>
    <submittedName>
        <fullName evidence="2">MBL fold metallo-hydrolase</fullName>
    </submittedName>
</protein>
<dbReference type="RefSeq" id="WP_323737873.1">
    <property type="nucleotide sequence ID" value="NZ_CP112932.1"/>
</dbReference>
<dbReference type="PANTHER" id="PTHR42663:SF6">
    <property type="entry name" value="HYDROLASE C777.06C-RELATED"/>
    <property type="match status" value="1"/>
</dbReference>
<feature type="domain" description="Metallo-beta-lactamase" evidence="1">
    <location>
        <begin position="35"/>
        <end position="200"/>
    </location>
</feature>
<dbReference type="SUPFAM" id="SSF56281">
    <property type="entry name" value="Metallo-hydrolase/oxidoreductase"/>
    <property type="match status" value="1"/>
</dbReference>
<accession>A0ABZ0USR3</accession>
<dbReference type="SMART" id="SM00849">
    <property type="entry name" value="Lactamase_B"/>
    <property type="match status" value="1"/>
</dbReference>